<dbReference type="PANTHER" id="PTHR27003:SF451">
    <property type="entry name" value="PROTEIN KINASE DOMAIN-CONTAINING PROTEIN"/>
    <property type="match status" value="1"/>
</dbReference>
<gene>
    <name evidence="7" type="ORF">QN277_004045</name>
</gene>
<organism evidence="7 8">
    <name type="scientific">Acacia crassicarpa</name>
    <name type="common">northern wattle</name>
    <dbReference type="NCBI Taxonomy" id="499986"/>
    <lineage>
        <taxon>Eukaryota</taxon>
        <taxon>Viridiplantae</taxon>
        <taxon>Streptophyta</taxon>
        <taxon>Embryophyta</taxon>
        <taxon>Tracheophyta</taxon>
        <taxon>Spermatophyta</taxon>
        <taxon>Magnoliopsida</taxon>
        <taxon>eudicotyledons</taxon>
        <taxon>Gunneridae</taxon>
        <taxon>Pentapetalae</taxon>
        <taxon>rosids</taxon>
        <taxon>fabids</taxon>
        <taxon>Fabales</taxon>
        <taxon>Fabaceae</taxon>
        <taxon>Caesalpinioideae</taxon>
        <taxon>mimosoid clade</taxon>
        <taxon>Acacieae</taxon>
        <taxon>Acacia</taxon>
    </lineage>
</organism>
<protein>
    <recommendedName>
        <fullName evidence="6">Protein kinase domain-containing protein</fullName>
    </recommendedName>
</protein>
<dbReference type="PROSITE" id="PS50011">
    <property type="entry name" value="PROTEIN_KINASE_DOM"/>
    <property type="match status" value="1"/>
</dbReference>
<name>A0AAE1JX61_9FABA</name>
<dbReference type="Gene3D" id="1.10.510.10">
    <property type="entry name" value="Transferase(Phosphotransferase) domain 1"/>
    <property type="match status" value="1"/>
</dbReference>
<dbReference type="Proteomes" id="UP001293593">
    <property type="component" value="Unassembled WGS sequence"/>
</dbReference>
<dbReference type="SUPFAM" id="SSF56112">
    <property type="entry name" value="Protein kinase-like (PK-like)"/>
    <property type="match status" value="1"/>
</dbReference>
<dbReference type="PIRSF" id="PIRSF000654">
    <property type="entry name" value="Integrin-linked_kinase"/>
    <property type="match status" value="1"/>
</dbReference>
<dbReference type="Pfam" id="PF07714">
    <property type="entry name" value="PK_Tyr_Ser-Thr"/>
    <property type="match status" value="1"/>
</dbReference>
<comment type="caution">
    <text evidence="7">The sequence shown here is derived from an EMBL/GenBank/DDBJ whole genome shotgun (WGS) entry which is preliminary data.</text>
</comment>
<keyword evidence="2" id="KW-0808">Transferase</keyword>
<keyword evidence="4" id="KW-0418">Kinase</keyword>
<evidence type="ECO:0000313" key="7">
    <source>
        <dbReference type="EMBL" id="KAK4260989.1"/>
    </source>
</evidence>
<dbReference type="GO" id="GO:0009506">
    <property type="term" value="C:plasmodesma"/>
    <property type="evidence" value="ECO:0007669"/>
    <property type="project" value="TreeGrafter"/>
</dbReference>
<evidence type="ECO:0000259" key="6">
    <source>
        <dbReference type="PROSITE" id="PS50011"/>
    </source>
</evidence>
<dbReference type="InterPro" id="IPR045272">
    <property type="entry name" value="ANXUR1/2-like"/>
</dbReference>
<evidence type="ECO:0000256" key="4">
    <source>
        <dbReference type="ARBA" id="ARBA00022777"/>
    </source>
</evidence>
<keyword evidence="8" id="KW-1185">Reference proteome</keyword>
<dbReference type="FunFam" id="3.30.200.20:FF:000039">
    <property type="entry name" value="receptor-like protein kinase FERONIA"/>
    <property type="match status" value="1"/>
</dbReference>
<dbReference type="SMART" id="SM00220">
    <property type="entry name" value="S_TKc"/>
    <property type="match status" value="1"/>
</dbReference>
<accession>A0AAE1JX61</accession>
<dbReference type="GO" id="GO:0005524">
    <property type="term" value="F:ATP binding"/>
    <property type="evidence" value="ECO:0007669"/>
    <property type="project" value="UniProtKB-KW"/>
</dbReference>
<dbReference type="EMBL" id="JAWXYG010000010">
    <property type="protein sequence ID" value="KAK4260989.1"/>
    <property type="molecule type" value="Genomic_DNA"/>
</dbReference>
<keyword evidence="1" id="KW-0723">Serine/threonine-protein kinase</keyword>
<evidence type="ECO:0000256" key="3">
    <source>
        <dbReference type="ARBA" id="ARBA00022741"/>
    </source>
</evidence>
<proteinExistence type="predicted"/>
<reference evidence="7" key="1">
    <citation type="submission" date="2023-10" db="EMBL/GenBank/DDBJ databases">
        <title>Chromosome-level genome of the transformable northern wattle, Acacia crassicarpa.</title>
        <authorList>
            <person name="Massaro I."/>
            <person name="Sinha N.R."/>
            <person name="Poethig S."/>
            <person name="Leichty A.R."/>
        </authorList>
    </citation>
    <scope>NUCLEOTIDE SEQUENCE</scope>
    <source>
        <strain evidence="7">Acra3RX</strain>
        <tissue evidence="7">Leaf</tissue>
    </source>
</reference>
<dbReference type="InterPro" id="IPR001245">
    <property type="entry name" value="Ser-Thr/Tyr_kinase_cat_dom"/>
</dbReference>
<dbReference type="InterPro" id="IPR011009">
    <property type="entry name" value="Kinase-like_dom_sf"/>
</dbReference>
<feature type="domain" description="Protein kinase" evidence="6">
    <location>
        <begin position="11"/>
        <end position="285"/>
    </location>
</feature>
<dbReference type="GO" id="GO:0004674">
    <property type="term" value="F:protein serine/threonine kinase activity"/>
    <property type="evidence" value="ECO:0007669"/>
    <property type="project" value="UniProtKB-KW"/>
</dbReference>
<dbReference type="InterPro" id="IPR000719">
    <property type="entry name" value="Prot_kinase_dom"/>
</dbReference>
<keyword evidence="3" id="KW-0547">Nucleotide-binding</keyword>
<dbReference type="PANTHER" id="PTHR27003">
    <property type="entry name" value="OS07G0166700 PROTEIN"/>
    <property type="match status" value="1"/>
</dbReference>
<dbReference type="GO" id="GO:0004714">
    <property type="term" value="F:transmembrane receptor protein tyrosine kinase activity"/>
    <property type="evidence" value="ECO:0007669"/>
    <property type="project" value="InterPro"/>
</dbReference>
<dbReference type="Gene3D" id="3.30.200.20">
    <property type="entry name" value="Phosphorylase Kinase, domain 1"/>
    <property type="match status" value="1"/>
</dbReference>
<sequence length="326" mass="36881">MDEIRVATNNFDEALVIGIGGFGKVYKASFDYGSTFVTIKRSSPMSEQGALEFETEIHVLSQLHHQNLVSLLGHCQEDEEMILVYEYMSSHTLFDHLHLRSRGDLPLSWTQRLERCIRVARGLHYLHTGTEHKFIDRDIKTSNILLDHNWVAKLSAFGLSKATNPALVSTTVKGNVGYFPEYFWRHKLTEKSDVYSFGVVLFEVLSARLAVNPVEDDKHGSLVDWALYCCENGIATQLVDPDLEGKIATESFEKYIEVAKKCLAEKGVERPTMSDVLQRLVHCSFRKNADIAPTRDGNRTEKADLERNSDLTPGIEFSEIIITIGR</sequence>
<dbReference type="GO" id="GO:0005886">
    <property type="term" value="C:plasma membrane"/>
    <property type="evidence" value="ECO:0007669"/>
    <property type="project" value="TreeGrafter"/>
</dbReference>
<evidence type="ECO:0000256" key="5">
    <source>
        <dbReference type="ARBA" id="ARBA00022840"/>
    </source>
</evidence>
<keyword evidence="5" id="KW-0067">ATP-binding</keyword>
<evidence type="ECO:0000256" key="2">
    <source>
        <dbReference type="ARBA" id="ARBA00022679"/>
    </source>
</evidence>
<evidence type="ECO:0000313" key="8">
    <source>
        <dbReference type="Proteomes" id="UP001293593"/>
    </source>
</evidence>
<evidence type="ECO:0000256" key="1">
    <source>
        <dbReference type="ARBA" id="ARBA00022527"/>
    </source>
</evidence>
<dbReference type="AlphaFoldDB" id="A0AAE1JX61"/>